<sequence>MDDGERVEIRCTVVDAGRLGARAEVAVGGPHGTTFAAVSGLLADALGLDESAFEAAPFRCEGRVVPASARLGEAPLLDGALLVSGGAATGPAAVPGLLAAHVVAGPGAGAVVTLPPGEHEVGRAGSGLRLTDPDVSRTHAQLTVSPTGVTVADAGSRHGTWVDGERAGREPVSAQVGASLRFGASTVVLRPPASRPAALVPDRAGHLLLNRRPHLATPRPEMVVPVPEEPPSRPRARLPVLTMLLPLAVSVAVALIARQPLFLLFALTTPALMAGQYLADRRAGGRERRERAAAYAAELATARAAIAEALRADAAHLERELPDLAALLETATSRTTDLWHRSGADAAALRVRLGRGRAESVVRERRGGRARQHEDVPIGLALSEVRVLGVAGSRATAAALARSLLGQLAVLHSPLDVGLTARQAHAGQDWAWLRWLPHAGAETPARQVVLLDGAEVLRREPQVAGWLAAGETGPVLICLADDVSRLPLECAATVVVGTTALPGAGVTARLHRAGREPVDVTLDLPEPAWTERISRALAPVRDASPRASALHCPPLPTLLRGADGVDIGDAVDLARHWRRPVGPGRGPTATLGVRPGALREPFRVDLVRDGPHLLVGGTTGSGKSHLLASLVIGWAADRGPDEVSFLLVDYKGGAAFRACAGLPHVTGVVTDLDHHLAERAITSLGAELRRRERLLAATGCPDVTAYQRLRLSDGRLPALPRLVVVVDEFRVLAEELPDFVGGLVRVAGLGRSLGVHLALATQRPAGAVSPEIRANTSLRIALRVQEAGDSHDILGVADAASIPASAPGRALARTGEGELVALQVAALGGTSAATGVTLERLDDRLQVIARLGREEPDEPVDGGNPVVDAMQGAAARLGLTPAAPPWQPPLPDRLSWRPGPDGVAFGLADQPEEQAQRVACWHPTRGNLAVVGGPGSGRTTALLTVARALAHEHVASAVHLYGVDGGAGATGLAELEALPHCGAVVPADDGPRATRLLARLRETVARRRVGPIDPTRATVVLLVDGWESVSSVWAGVEHGRLTDELVALMREGSAHGVHVLVAGGRSVLTGQLSTTVTDRVVLRFADPMDAALAGVPVVRGAQPTGRGFHVGPGSAQPVEVQVALPPVVEPGPPVDGGPFRLRPLPASVAYDEVDHEPDQGVGAGLAVPVGVGGDEATTLFLRLDGPGVTLVHGPPGSGRTNVLAVIEAGLRQQGVPVVRVDPRTTTVPFDAVLLVDDAAKLGGTPAEEIVTARLAKPEPRVVLVTATGDLVTAFRGPLAEGRAARRGVALGNLPPADAGLLGLAPRAGDGRPGRGVVVHPGEVVTVQLAHPPGDHR</sequence>
<feature type="domain" description="FtsK" evidence="6">
    <location>
        <begin position="900"/>
        <end position="1095"/>
    </location>
</feature>
<keyword evidence="8" id="KW-1185">Reference proteome</keyword>
<evidence type="ECO:0000259" key="6">
    <source>
        <dbReference type="PROSITE" id="PS50901"/>
    </source>
</evidence>
<proteinExistence type="predicted"/>
<evidence type="ECO:0000256" key="2">
    <source>
        <dbReference type="ARBA" id="ARBA00022741"/>
    </source>
</evidence>
<dbReference type="PROSITE" id="PS50901">
    <property type="entry name" value="FTSK"/>
    <property type="match status" value="2"/>
</dbReference>
<dbReference type="PANTHER" id="PTHR22683:SF1">
    <property type="entry name" value="TYPE VII SECRETION SYSTEM PROTEIN ESSC"/>
    <property type="match status" value="1"/>
</dbReference>
<evidence type="ECO:0000256" key="1">
    <source>
        <dbReference type="ARBA" id="ARBA00022553"/>
    </source>
</evidence>
<feature type="domain" description="FHA" evidence="5">
    <location>
        <begin position="128"/>
        <end position="167"/>
    </location>
</feature>
<keyword evidence="2 4" id="KW-0547">Nucleotide-binding</keyword>
<dbReference type="PROSITE" id="PS50006">
    <property type="entry name" value="FHA_DOMAIN"/>
    <property type="match status" value="1"/>
</dbReference>
<feature type="domain" description="FtsK" evidence="6">
    <location>
        <begin position="599"/>
        <end position="791"/>
    </location>
</feature>
<dbReference type="InterPro" id="IPR027417">
    <property type="entry name" value="P-loop_NTPase"/>
</dbReference>
<dbReference type="SMART" id="SM00382">
    <property type="entry name" value="AAA"/>
    <property type="match status" value="3"/>
</dbReference>
<evidence type="ECO:0000313" key="7">
    <source>
        <dbReference type="EMBL" id="MFI7586691.1"/>
    </source>
</evidence>
<dbReference type="Gene3D" id="2.60.200.20">
    <property type="match status" value="1"/>
</dbReference>
<keyword evidence="1" id="KW-0597">Phosphoprotein</keyword>
<evidence type="ECO:0000256" key="3">
    <source>
        <dbReference type="ARBA" id="ARBA00022840"/>
    </source>
</evidence>
<reference evidence="7 8" key="1">
    <citation type="submission" date="2024-10" db="EMBL/GenBank/DDBJ databases">
        <title>The Natural Products Discovery Center: Release of the First 8490 Sequenced Strains for Exploring Actinobacteria Biosynthetic Diversity.</title>
        <authorList>
            <person name="Kalkreuter E."/>
            <person name="Kautsar S.A."/>
            <person name="Yang D."/>
            <person name="Bader C.D."/>
            <person name="Teijaro C.N."/>
            <person name="Fluegel L."/>
            <person name="Davis C.M."/>
            <person name="Simpson J.R."/>
            <person name="Lauterbach L."/>
            <person name="Steele A.D."/>
            <person name="Gui C."/>
            <person name="Meng S."/>
            <person name="Li G."/>
            <person name="Viehrig K."/>
            <person name="Ye F."/>
            <person name="Su P."/>
            <person name="Kiefer A.F."/>
            <person name="Nichols A."/>
            <person name="Cepeda A.J."/>
            <person name="Yan W."/>
            <person name="Fan B."/>
            <person name="Jiang Y."/>
            <person name="Adhikari A."/>
            <person name="Zheng C.-J."/>
            <person name="Schuster L."/>
            <person name="Cowan T.M."/>
            <person name="Smanski M.J."/>
            <person name="Chevrette M.G."/>
            <person name="De Carvalho L.P.S."/>
            <person name="Shen B."/>
        </authorList>
    </citation>
    <scope>NUCLEOTIDE SEQUENCE [LARGE SCALE GENOMIC DNA]</scope>
    <source>
        <strain evidence="7 8">NPDC049639</strain>
    </source>
</reference>
<keyword evidence="3 4" id="KW-0067">ATP-binding</keyword>
<organism evidence="7 8">
    <name type="scientific">Spongisporangium articulatum</name>
    <dbReference type="NCBI Taxonomy" id="3362603"/>
    <lineage>
        <taxon>Bacteria</taxon>
        <taxon>Bacillati</taxon>
        <taxon>Actinomycetota</taxon>
        <taxon>Actinomycetes</taxon>
        <taxon>Kineosporiales</taxon>
        <taxon>Kineosporiaceae</taxon>
        <taxon>Spongisporangium</taxon>
    </lineage>
</organism>
<dbReference type="CDD" id="cd00060">
    <property type="entry name" value="FHA"/>
    <property type="match status" value="1"/>
</dbReference>
<feature type="binding site" evidence="4">
    <location>
        <begin position="617"/>
        <end position="624"/>
    </location>
    <ligand>
        <name>ATP</name>
        <dbReference type="ChEBI" id="CHEBI:30616"/>
    </ligand>
</feature>
<dbReference type="Gene3D" id="3.40.50.300">
    <property type="entry name" value="P-loop containing nucleotide triphosphate hydrolases"/>
    <property type="match status" value="3"/>
</dbReference>
<dbReference type="Pfam" id="PF01580">
    <property type="entry name" value="FtsK_SpoIIIE"/>
    <property type="match status" value="2"/>
</dbReference>
<accession>A0ABW8AK08</accession>
<dbReference type="InterPro" id="IPR002543">
    <property type="entry name" value="FtsK_dom"/>
</dbReference>
<dbReference type="InterPro" id="IPR000253">
    <property type="entry name" value="FHA_dom"/>
</dbReference>
<dbReference type="InterPro" id="IPR003593">
    <property type="entry name" value="AAA+_ATPase"/>
</dbReference>
<name>A0ABW8AK08_9ACTN</name>
<dbReference type="SUPFAM" id="SSF49879">
    <property type="entry name" value="SMAD/FHA domain"/>
    <property type="match status" value="1"/>
</dbReference>
<dbReference type="InterPro" id="IPR008984">
    <property type="entry name" value="SMAD_FHA_dom_sf"/>
</dbReference>
<dbReference type="PANTHER" id="PTHR22683">
    <property type="entry name" value="SPORULATION PROTEIN RELATED"/>
    <property type="match status" value="1"/>
</dbReference>
<comment type="caution">
    <text evidence="7">The sequence shown here is derived from an EMBL/GenBank/DDBJ whole genome shotgun (WGS) entry which is preliminary data.</text>
</comment>
<evidence type="ECO:0000313" key="8">
    <source>
        <dbReference type="Proteomes" id="UP001612915"/>
    </source>
</evidence>
<evidence type="ECO:0000256" key="4">
    <source>
        <dbReference type="PROSITE-ProRule" id="PRU00289"/>
    </source>
</evidence>
<dbReference type="SUPFAM" id="SSF52540">
    <property type="entry name" value="P-loop containing nucleoside triphosphate hydrolases"/>
    <property type="match status" value="3"/>
</dbReference>
<dbReference type="RefSeq" id="WP_398276932.1">
    <property type="nucleotide sequence ID" value="NZ_JBITLV010000002.1"/>
</dbReference>
<dbReference type="Proteomes" id="UP001612915">
    <property type="component" value="Unassembled WGS sequence"/>
</dbReference>
<dbReference type="SMART" id="SM00240">
    <property type="entry name" value="FHA"/>
    <property type="match status" value="1"/>
</dbReference>
<protein>
    <submittedName>
        <fullName evidence="7">FtsK/SpoIIIE domain-containing protein</fullName>
    </submittedName>
</protein>
<dbReference type="EMBL" id="JBITLV010000002">
    <property type="protein sequence ID" value="MFI7586691.1"/>
    <property type="molecule type" value="Genomic_DNA"/>
</dbReference>
<evidence type="ECO:0000259" key="5">
    <source>
        <dbReference type="PROSITE" id="PS50006"/>
    </source>
</evidence>
<feature type="binding site" evidence="4">
    <location>
        <begin position="932"/>
        <end position="939"/>
    </location>
    <ligand>
        <name>ATP</name>
        <dbReference type="ChEBI" id="CHEBI:30616"/>
    </ligand>
</feature>
<dbReference type="InterPro" id="IPR050206">
    <property type="entry name" value="FtsK/SpoIIIE/SftA"/>
</dbReference>
<gene>
    <name evidence="7" type="ORF">ACIB24_06400</name>
</gene>
<dbReference type="CDD" id="cd01127">
    <property type="entry name" value="TrwB_TraG_TraD_VirD4"/>
    <property type="match status" value="1"/>
</dbReference>
<dbReference type="Pfam" id="PF00498">
    <property type="entry name" value="FHA"/>
    <property type="match status" value="1"/>
</dbReference>